<dbReference type="EMBL" id="JACASE010000001">
    <property type="protein sequence ID" value="KAF6506120.1"/>
    <property type="molecule type" value="Genomic_DNA"/>
</dbReference>
<keyword evidence="2" id="KW-1185">Reference proteome</keyword>
<evidence type="ECO:0000313" key="1">
    <source>
        <dbReference type="EMBL" id="KAF6506120.1"/>
    </source>
</evidence>
<comment type="caution">
    <text evidence="1">The sequence shown here is derived from an EMBL/GenBank/DDBJ whole genome shotgun (WGS) entry which is preliminary data.</text>
</comment>
<dbReference type="AlphaFoldDB" id="A0A7J8KB85"/>
<reference evidence="1 2" key="1">
    <citation type="journal article" date="2020" name="Nature">
        <title>Six reference-quality genomes reveal evolution of bat adaptations.</title>
        <authorList>
            <person name="Jebb D."/>
            <person name="Huang Z."/>
            <person name="Pippel M."/>
            <person name="Hughes G.M."/>
            <person name="Lavrichenko K."/>
            <person name="Devanna P."/>
            <person name="Winkler S."/>
            <person name="Jermiin L.S."/>
            <person name="Skirmuntt E.C."/>
            <person name="Katzourakis A."/>
            <person name="Burkitt-Gray L."/>
            <person name="Ray D.A."/>
            <person name="Sullivan K.A.M."/>
            <person name="Roscito J.G."/>
            <person name="Kirilenko B.M."/>
            <person name="Davalos L.M."/>
            <person name="Corthals A.P."/>
            <person name="Power M.L."/>
            <person name="Jones G."/>
            <person name="Ransome R.D."/>
            <person name="Dechmann D.K.N."/>
            <person name="Locatelli A.G."/>
            <person name="Puechmaille S.J."/>
            <person name="Fedrigo O."/>
            <person name="Jarvis E.D."/>
            <person name="Hiller M."/>
            <person name="Vernes S.C."/>
            <person name="Myers E.W."/>
            <person name="Teeling E.C."/>
        </authorList>
    </citation>
    <scope>NUCLEOTIDE SEQUENCE [LARGE SCALE GENOMIC DNA]</scope>
    <source>
        <strain evidence="1">MRouAeg1</strain>
        <tissue evidence="1">Muscle</tissue>
    </source>
</reference>
<sequence length="151" mass="16528">MHWYLSSLREVILKRILAVVAPGGFPILSYRESLMSLLYMGVEITSDCLLCQLTLGTHHHSGHHLCNAGAASMGTAFPRLYCQQACGLDSPMRGTHIRIIRQKKNTGRIFPPAVVDRHIGFGGHLWFFPCKSPGSVLQVVLAGSSSRINSG</sequence>
<proteinExistence type="predicted"/>
<protein>
    <submittedName>
        <fullName evidence="1">Uncharacterized protein</fullName>
    </submittedName>
</protein>
<evidence type="ECO:0000313" key="2">
    <source>
        <dbReference type="Proteomes" id="UP000593571"/>
    </source>
</evidence>
<accession>A0A7J8KB85</accession>
<name>A0A7J8KB85_ROUAE</name>
<gene>
    <name evidence="1" type="ORF">HJG63_007948</name>
</gene>
<organism evidence="1 2">
    <name type="scientific">Rousettus aegyptiacus</name>
    <name type="common">Egyptian fruit bat</name>
    <name type="synonym">Pteropus aegyptiacus</name>
    <dbReference type="NCBI Taxonomy" id="9407"/>
    <lineage>
        <taxon>Eukaryota</taxon>
        <taxon>Metazoa</taxon>
        <taxon>Chordata</taxon>
        <taxon>Craniata</taxon>
        <taxon>Vertebrata</taxon>
        <taxon>Euteleostomi</taxon>
        <taxon>Mammalia</taxon>
        <taxon>Eutheria</taxon>
        <taxon>Laurasiatheria</taxon>
        <taxon>Chiroptera</taxon>
        <taxon>Yinpterochiroptera</taxon>
        <taxon>Pteropodoidea</taxon>
        <taxon>Pteropodidae</taxon>
        <taxon>Rousettinae</taxon>
        <taxon>Rousettus</taxon>
    </lineage>
</organism>
<dbReference type="Proteomes" id="UP000593571">
    <property type="component" value="Unassembled WGS sequence"/>
</dbReference>